<proteinExistence type="inferred from homology"/>
<evidence type="ECO:0000256" key="1">
    <source>
        <dbReference type="ARBA" id="ARBA00005168"/>
    </source>
</evidence>
<dbReference type="PANTHER" id="PTHR10755">
    <property type="entry name" value="COPROPORPHYRINOGEN III OXIDASE, MITOCHONDRIAL"/>
    <property type="match status" value="1"/>
</dbReference>
<dbReference type="EMBL" id="CACRXK020011091">
    <property type="protein sequence ID" value="CAB4020718.1"/>
    <property type="molecule type" value="Genomic_DNA"/>
</dbReference>
<dbReference type="EC" id="1.3.3.3" evidence="4"/>
<dbReference type="Pfam" id="PF01218">
    <property type="entry name" value="Coprogen_oxidas"/>
    <property type="match status" value="1"/>
</dbReference>
<dbReference type="Gene3D" id="3.40.1500.10">
    <property type="entry name" value="Coproporphyrinogen III oxidase, aerobic"/>
    <property type="match status" value="1"/>
</dbReference>
<keyword evidence="5" id="KW-0560">Oxidoreductase</keyword>
<dbReference type="PRINTS" id="PR00073">
    <property type="entry name" value="COPRGNOXDASE"/>
</dbReference>
<comment type="subunit">
    <text evidence="3">Homodimer.</text>
</comment>
<evidence type="ECO:0000256" key="3">
    <source>
        <dbReference type="ARBA" id="ARBA00011738"/>
    </source>
</evidence>
<name>A0A6S7KJU6_PARCT</name>
<reference evidence="7" key="1">
    <citation type="submission" date="2020-04" db="EMBL/GenBank/DDBJ databases">
        <authorList>
            <person name="Alioto T."/>
            <person name="Alioto T."/>
            <person name="Gomez Garrido J."/>
        </authorList>
    </citation>
    <scope>NUCLEOTIDE SEQUENCE</scope>
    <source>
        <strain evidence="7">A484AB</strain>
    </source>
</reference>
<dbReference type="GO" id="GO:0006782">
    <property type="term" value="P:protoporphyrinogen IX biosynthetic process"/>
    <property type="evidence" value="ECO:0007669"/>
    <property type="project" value="UniProtKB-UniPathway"/>
</dbReference>
<dbReference type="PANTHER" id="PTHR10755:SF0">
    <property type="entry name" value="OXYGEN-DEPENDENT COPROPORPHYRINOGEN-III OXIDASE, MITOCHONDRIAL"/>
    <property type="match status" value="1"/>
</dbReference>
<dbReference type="AlphaFoldDB" id="A0A6S7KJU6"/>
<dbReference type="InterPro" id="IPR036406">
    <property type="entry name" value="Coprogen_oxidase_aer_sf"/>
</dbReference>
<comment type="similarity">
    <text evidence="2">Belongs to the aerobic coproporphyrinogen-III oxidase family.</text>
</comment>
<comment type="caution">
    <text evidence="7">The sequence shown here is derived from an EMBL/GenBank/DDBJ whole genome shotgun (WGS) entry which is preliminary data.</text>
</comment>
<evidence type="ECO:0000256" key="4">
    <source>
        <dbReference type="ARBA" id="ARBA00012869"/>
    </source>
</evidence>
<evidence type="ECO:0000256" key="5">
    <source>
        <dbReference type="ARBA" id="ARBA00023002"/>
    </source>
</evidence>
<dbReference type="OrthoDB" id="15318at2759"/>
<dbReference type="GO" id="GO:0004109">
    <property type="term" value="F:coproporphyrinogen oxidase activity"/>
    <property type="evidence" value="ECO:0007669"/>
    <property type="project" value="UniProtKB-EC"/>
</dbReference>
<dbReference type="GO" id="GO:0005737">
    <property type="term" value="C:cytoplasm"/>
    <property type="evidence" value="ECO:0007669"/>
    <property type="project" value="TreeGrafter"/>
</dbReference>
<comment type="pathway">
    <text evidence="1">Porphyrin-containing compound metabolism; protoporphyrin-IX biosynthesis; protoporphyrinogen-IX from coproporphyrinogen-III (O2 route): step 1/1.</text>
</comment>
<sequence>MASFLREHLLRIGKFVALASATSGALSYVSFSTVFAKEKRSESSFMAEPVTPREKLVAGDMRTRMELMIMQMQREFCDELMRLDGSAFKVDKWERQAGGGGITCVIQDGKVFEKAGVNISVVYGDLPKAAIQQMKQRNQLKGLKDSDKLPFFATGISSVVHPRNPMVPTIHYNYRYFEVQDQDGKKSWWFGGGTDLTPYYLDEQRNLMGGGL</sequence>
<protein>
    <recommendedName>
        <fullName evidence="4">coproporphyrinogen oxidase</fullName>
        <ecNumber evidence="4">1.3.3.3</ecNumber>
    </recommendedName>
</protein>
<evidence type="ECO:0000313" key="7">
    <source>
        <dbReference type="EMBL" id="CAB4020718.1"/>
    </source>
</evidence>
<dbReference type="InterPro" id="IPR001260">
    <property type="entry name" value="Coprogen_oxidase_aer"/>
</dbReference>
<keyword evidence="8" id="KW-1185">Reference proteome</keyword>
<dbReference type="Proteomes" id="UP001152795">
    <property type="component" value="Unassembled WGS sequence"/>
</dbReference>
<evidence type="ECO:0000313" key="8">
    <source>
        <dbReference type="Proteomes" id="UP001152795"/>
    </source>
</evidence>
<dbReference type="SUPFAM" id="SSF102886">
    <property type="entry name" value="Coproporphyrinogen III oxidase"/>
    <property type="match status" value="1"/>
</dbReference>
<organism evidence="7 8">
    <name type="scientific">Paramuricea clavata</name>
    <name type="common">Red gorgonian</name>
    <name type="synonym">Violescent sea-whip</name>
    <dbReference type="NCBI Taxonomy" id="317549"/>
    <lineage>
        <taxon>Eukaryota</taxon>
        <taxon>Metazoa</taxon>
        <taxon>Cnidaria</taxon>
        <taxon>Anthozoa</taxon>
        <taxon>Octocorallia</taxon>
        <taxon>Malacalcyonacea</taxon>
        <taxon>Plexauridae</taxon>
        <taxon>Paramuricea</taxon>
    </lineage>
</organism>
<evidence type="ECO:0000256" key="6">
    <source>
        <dbReference type="ARBA" id="ARBA00023244"/>
    </source>
</evidence>
<dbReference type="UniPathway" id="UPA00251">
    <property type="reaction ID" value="UER00322"/>
</dbReference>
<keyword evidence="6" id="KW-0627">Porphyrin biosynthesis</keyword>
<accession>A0A6S7KJU6</accession>
<evidence type="ECO:0000256" key="2">
    <source>
        <dbReference type="ARBA" id="ARBA00010644"/>
    </source>
</evidence>
<gene>
    <name evidence="7" type="ORF">PACLA_8A037660</name>
</gene>